<dbReference type="PANTHER" id="PTHR35007">
    <property type="entry name" value="INTEGRAL MEMBRANE PROTEIN-RELATED"/>
    <property type="match status" value="1"/>
</dbReference>
<feature type="domain" description="Type II secretion system protein GspF" evidence="7">
    <location>
        <begin position="153"/>
        <end position="278"/>
    </location>
</feature>
<dbReference type="Pfam" id="PF00482">
    <property type="entry name" value="T2SSF"/>
    <property type="match status" value="1"/>
</dbReference>
<evidence type="ECO:0000256" key="5">
    <source>
        <dbReference type="ARBA" id="ARBA00023136"/>
    </source>
</evidence>
<evidence type="ECO:0000256" key="1">
    <source>
        <dbReference type="ARBA" id="ARBA00004651"/>
    </source>
</evidence>
<keyword evidence="4 6" id="KW-1133">Transmembrane helix</keyword>
<protein>
    <submittedName>
        <fullName evidence="8">Type II secretion system F family protein</fullName>
    </submittedName>
</protein>
<feature type="transmembrane region" description="Helical" evidence="6">
    <location>
        <begin position="116"/>
        <end position="136"/>
    </location>
</feature>
<accession>A0ABY4YXM4</accession>
<proteinExistence type="predicted"/>
<comment type="subcellular location">
    <subcellularLocation>
        <location evidence="1">Cell membrane</location>
        <topology evidence="1">Multi-pass membrane protein</topology>
    </subcellularLocation>
</comment>
<evidence type="ECO:0000256" key="6">
    <source>
        <dbReference type="SAM" id="Phobius"/>
    </source>
</evidence>
<keyword evidence="2" id="KW-1003">Cell membrane</keyword>
<evidence type="ECO:0000313" key="8">
    <source>
        <dbReference type="EMBL" id="USQ81494.1"/>
    </source>
</evidence>
<evidence type="ECO:0000259" key="7">
    <source>
        <dbReference type="Pfam" id="PF00482"/>
    </source>
</evidence>
<name>A0ABY4YXM4_9MICO</name>
<organism evidence="8 9">
    <name type="scientific">Ornithinimicrobium faecis</name>
    <dbReference type="NCBI Taxonomy" id="2934158"/>
    <lineage>
        <taxon>Bacteria</taxon>
        <taxon>Bacillati</taxon>
        <taxon>Actinomycetota</taxon>
        <taxon>Actinomycetes</taxon>
        <taxon>Micrococcales</taxon>
        <taxon>Ornithinimicrobiaceae</taxon>
        <taxon>Ornithinimicrobium</taxon>
    </lineage>
</organism>
<evidence type="ECO:0000256" key="3">
    <source>
        <dbReference type="ARBA" id="ARBA00022692"/>
    </source>
</evidence>
<dbReference type="Proteomes" id="UP001056455">
    <property type="component" value="Chromosome"/>
</dbReference>
<dbReference type="InterPro" id="IPR042094">
    <property type="entry name" value="T2SS_GspF_sf"/>
</dbReference>
<gene>
    <name evidence="8" type="ORF">NF556_07550</name>
</gene>
<feature type="transmembrane region" description="Helical" evidence="6">
    <location>
        <begin position="92"/>
        <end position="110"/>
    </location>
</feature>
<evidence type="ECO:0000256" key="4">
    <source>
        <dbReference type="ARBA" id="ARBA00022989"/>
    </source>
</evidence>
<reference evidence="8" key="1">
    <citation type="submission" date="2022-06" db="EMBL/GenBank/DDBJ databases">
        <title>Ornithinimicrobium HY1793.</title>
        <authorList>
            <person name="Huang Y."/>
        </authorList>
    </citation>
    <scope>NUCLEOTIDE SEQUENCE</scope>
    <source>
        <strain evidence="8">HY1793</strain>
    </source>
</reference>
<dbReference type="RefSeq" id="WP_252595008.1">
    <property type="nucleotide sequence ID" value="NZ_CP099489.1"/>
</dbReference>
<keyword evidence="9" id="KW-1185">Reference proteome</keyword>
<keyword evidence="5 6" id="KW-0472">Membrane</keyword>
<keyword evidence="3 6" id="KW-0812">Transmembrane</keyword>
<dbReference type="Gene3D" id="1.20.81.30">
    <property type="entry name" value="Type II secretion system (T2SS), domain F"/>
    <property type="match status" value="1"/>
</dbReference>
<feature type="transmembrane region" description="Helical" evidence="6">
    <location>
        <begin position="292"/>
        <end position="312"/>
    </location>
</feature>
<dbReference type="InterPro" id="IPR018076">
    <property type="entry name" value="T2SS_GspF_dom"/>
</dbReference>
<feature type="transmembrane region" description="Helical" evidence="6">
    <location>
        <begin position="13"/>
        <end position="35"/>
    </location>
</feature>
<feature type="transmembrane region" description="Helical" evidence="6">
    <location>
        <begin position="261"/>
        <end position="280"/>
    </location>
</feature>
<sequence>MSRWDVLTNDPNVVWWAAGALALAVAIAAWVFLVPTRTLPLERRRYGVTADPSALTKATNASTTLIDKVLRRRGRLDSMAHSLDLAGIKRSVPEFIVLVGAAALVALAFGTVLGGMVLAIMLGGLAVAGGVLFVSVRASRRRADFADQLDDLVQLLGSNMRAGHSVLQGMDSVAHELEEPGASEIGRIVNQVRVGRDLGEAMDETAERMDSDDFRWIAQAIAIHRQVGGNLAEVMDTVGETIRERNQIRRQVKALAAEGKLSAYVLAALPFLVTLALLVLNPEYMGQLTESVVGYAMILMAFVLLAIGSFWLSKLVKIKF</sequence>
<dbReference type="EMBL" id="CP099489">
    <property type="protein sequence ID" value="USQ81494.1"/>
    <property type="molecule type" value="Genomic_DNA"/>
</dbReference>
<evidence type="ECO:0000256" key="2">
    <source>
        <dbReference type="ARBA" id="ARBA00022475"/>
    </source>
</evidence>
<evidence type="ECO:0000313" key="9">
    <source>
        <dbReference type="Proteomes" id="UP001056455"/>
    </source>
</evidence>
<dbReference type="PANTHER" id="PTHR35007:SF1">
    <property type="entry name" value="PILUS ASSEMBLY PROTEIN"/>
    <property type="match status" value="1"/>
</dbReference>